<name>A0A6P0HC77_9ACTN</name>
<keyword evidence="1" id="KW-0378">Hydrolase</keyword>
<dbReference type="Pfam" id="PF08448">
    <property type="entry name" value="PAS_4"/>
    <property type="match status" value="1"/>
</dbReference>
<evidence type="ECO:0000259" key="5">
    <source>
        <dbReference type="SMART" id="SM00331"/>
    </source>
</evidence>
<dbReference type="InterPro" id="IPR052016">
    <property type="entry name" value="Bact_Sigma-Reg"/>
</dbReference>
<evidence type="ECO:0000313" key="7">
    <source>
        <dbReference type="EMBL" id="NEN52476.1"/>
    </source>
</evidence>
<evidence type="ECO:0000259" key="4">
    <source>
        <dbReference type="SMART" id="SM00065"/>
    </source>
</evidence>
<dbReference type="SUPFAM" id="SSF55785">
    <property type="entry name" value="PYP-like sensor domain (PAS domain)"/>
    <property type="match status" value="1"/>
</dbReference>
<feature type="compositionally biased region" description="Basic and acidic residues" evidence="3">
    <location>
        <begin position="13"/>
        <end position="25"/>
    </location>
</feature>
<evidence type="ECO:0000313" key="6">
    <source>
        <dbReference type="EMBL" id="NEK95588.1"/>
    </source>
</evidence>
<dbReference type="EMBL" id="JAAGWH010000048">
    <property type="protein sequence ID" value="NEK95588.1"/>
    <property type="molecule type" value="Genomic_DNA"/>
</dbReference>
<evidence type="ECO:0000256" key="2">
    <source>
        <dbReference type="SAM" id="Coils"/>
    </source>
</evidence>
<dbReference type="InterPro" id="IPR003018">
    <property type="entry name" value="GAF"/>
</dbReference>
<dbReference type="Gene3D" id="3.30.450.20">
    <property type="entry name" value="PAS domain"/>
    <property type="match status" value="1"/>
</dbReference>
<evidence type="ECO:0000256" key="1">
    <source>
        <dbReference type="ARBA" id="ARBA00022801"/>
    </source>
</evidence>
<accession>A0A6P0HC77</accession>
<dbReference type="InterPro" id="IPR001932">
    <property type="entry name" value="PPM-type_phosphatase-like_dom"/>
</dbReference>
<dbReference type="Proteomes" id="UP000471152">
    <property type="component" value="Unassembled WGS sequence"/>
</dbReference>
<dbReference type="InterPro" id="IPR036457">
    <property type="entry name" value="PPM-type-like_dom_sf"/>
</dbReference>
<dbReference type="PANTHER" id="PTHR43156">
    <property type="entry name" value="STAGE II SPORULATION PROTEIN E-RELATED"/>
    <property type="match status" value="1"/>
</dbReference>
<dbReference type="SMART" id="SM00065">
    <property type="entry name" value="GAF"/>
    <property type="match status" value="1"/>
</dbReference>
<dbReference type="Gene3D" id="3.60.40.10">
    <property type="entry name" value="PPM-type phosphatase domain"/>
    <property type="match status" value="1"/>
</dbReference>
<dbReference type="SUPFAM" id="SSF55781">
    <property type="entry name" value="GAF domain-like"/>
    <property type="match status" value="1"/>
</dbReference>
<dbReference type="SMART" id="SM00331">
    <property type="entry name" value="PP2C_SIG"/>
    <property type="match status" value="1"/>
</dbReference>
<proteinExistence type="predicted"/>
<dbReference type="PANTHER" id="PTHR43156:SF2">
    <property type="entry name" value="STAGE II SPORULATION PROTEIN E"/>
    <property type="match status" value="1"/>
</dbReference>
<dbReference type="EMBL" id="JAAGWB010000050">
    <property type="protein sequence ID" value="NEN52476.1"/>
    <property type="molecule type" value="Genomic_DNA"/>
</dbReference>
<feature type="domain" description="PPM-type phosphatase" evidence="5">
    <location>
        <begin position="398"/>
        <end position="617"/>
    </location>
</feature>
<dbReference type="Gene3D" id="3.30.450.40">
    <property type="match status" value="1"/>
</dbReference>
<dbReference type="GO" id="GO:0016791">
    <property type="term" value="F:phosphatase activity"/>
    <property type="evidence" value="ECO:0007669"/>
    <property type="project" value="TreeGrafter"/>
</dbReference>
<feature type="region of interest" description="Disordered" evidence="3">
    <location>
        <begin position="1"/>
        <end position="35"/>
    </location>
</feature>
<evidence type="ECO:0000313" key="9">
    <source>
        <dbReference type="Proteomes" id="UP000471152"/>
    </source>
</evidence>
<dbReference type="Pfam" id="PF07228">
    <property type="entry name" value="SpoIIE"/>
    <property type="match status" value="1"/>
</dbReference>
<dbReference type="SUPFAM" id="SSF81606">
    <property type="entry name" value="PP2C-like"/>
    <property type="match status" value="1"/>
</dbReference>
<feature type="coiled-coil region" evidence="2">
    <location>
        <begin position="169"/>
        <end position="214"/>
    </location>
</feature>
<keyword evidence="2" id="KW-0175">Coiled coil</keyword>
<dbReference type="Pfam" id="PF13185">
    <property type="entry name" value="GAF_2"/>
    <property type="match status" value="1"/>
</dbReference>
<gene>
    <name evidence="7" type="ORF">G3R41_16290</name>
    <name evidence="6" type="ORF">GCU67_15640</name>
</gene>
<sequence length="622" mass="66227">MGAVDAARSTNRTADDIVVEERRSGQDPSADGGTGLPVPDWARIFHAAPAPFLLLTPDLVIVSANEARLTATATTLEDTVGRHLFDAFPLNPDDPAADGIANLGASLALARDTGRPVTMAIQKYDIPMPDGTYEERFWAPRNVPITDDEGRVVLLLHRSDDVTDYITARDEAQQEAARGQDRVEQVESDLYARTRELEQSNRELRTSVEREQRTARALAGLATTVSALAAAESVPELLELLFAHGREALHADTAAVALRAPGGGDLRLTRDGGTGPRTGVLPAGSPLPMAVAAAGRRVLTADALGTGTADLLPGVRAWAALPLRAGGRLLGSWTVGWADPRPMDDDDVRVLEAYAAQCAQAVDRVTRLAEERRRASATRSLAESLQRSLLTDPPQPDHLGIAVRYRPAAQEAQVGGDWYDAFVSRDGATTLVVGDVTGHDRTAAAGMAQLRNLLRGIAHAVDGGPAEVLGALDRAVHDLQIPTLATAVLARVEQDPAQAADGERSLRWSNAGHPPPVLVPAAGSPLLLDRPRNLLLGVDPDARRTEHVLSLHPGDTLVLYTDGLVERRDSDLDEGLDRLVTAVTELAGESVETLADELLLRLAPEGDDDVALLVLRVVPQDG</sequence>
<reference evidence="6 8" key="1">
    <citation type="submission" date="2020-01" db="EMBL/GenBank/DDBJ databases">
        <title>the WGS Modestobacter muralis CPCC 204518.</title>
        <authorList>
            <person name="Jiang Z."/>
        </authorList>
    </citation>
    <scope>NUCLEOTIDE SEQUENCE [LARGE SCALE GENOMIC DNA]</scope>
    <source>
        <strain evidence="6 8">DSM 100205</strain>
    </source>
</reference>
<dbReference type="InterPro" id="IPR013656">
    <property type="entry name" value="PAS_4"/>
</dbReference>
<evidence type="ECO:0000256" key="3">
    <source>
        <dbReference type="SAM" id="MobiDB-lite"/>
    </source>
</evidence>
<dbReference type="Proteomes" id="UP000468828">
    <property type="component" value="Unassembled WGS sequence"/>
</dbReference>
<dbReference type="InterPro" id="IPR029016">
    <property type="entry name" value="GAF-like_dom_sf"/>
</dbReference>
<dbReference type="InterPro" id="IPR035965">
    <property type="entry name" value="PAS-like_dom_sf"/>
</dbReference>
<organism evidence="7 9">
    <name type="scientific">Modestobacter muralis</name>
    <dbReference type="NCBI Taxonomy" id="1608614"/>
    <lineage>
        <taxon>Bacteria</taxon>
        <taxon>Bacillati</taxon>
        <taxon>Actinomycetota</taxon>
        <taxon>Actinomycetes</taxon>
        <taxon>Geodermatophilales</taxon>
        <taxon>Geodermatophilaceae</taxon>
        <taxon>Modestobacter</taxon>
    </lineage>
</organism>
<keyword evidence="8" id="KW-1185">Reference proteome</keyword>
<comment type="caution">
    <text evidence="7">The sequence shown here is derived from an EMBL/GenBank/DDBJ whole genome shotgun (WGS) entry which is preliminary data.</text>
</comment>
<feature type="domain" description="GAF" evidence="4">
    <location>
        <begin position="233"/>
        <end position="372"/>
    </location>
</feature>
<evidence type="ECO:0000313" key="8">
    <source>
        <dbReference type="Proteomes" id="UP000468828"/>
    </source>
</evidence>
<reference evidence="7 9" key="2">
    <citation type="submission" date="2020-02" db="EMBL/GenBank/DDBJ databases">
        <title>The WGS of Modestobacter muralis DSM 100205.</title>
        <authorList>
            <person name="Jiang Z."/>
        </authorList>
    </citation>
    <scope>NUCLEOTIDE SEQUENCE [LARGE SCALE GENOMIC DNA]</scope>
    <source>
        <strain evidence="7 9">DSM 100205</strain>
    </source>
</reference>
<dbReference type="AlphaFoldDB" id="A0A6P0HC77"/>
<protein>
    <submittedName>
        <fullName evidence="7">SpoIIE family protein phosphatase</fullName>
    </submittedName>
</protein>